<evidence type="ECO:0000259" key="1">
    <source>
        <dbReference type="Pfam" id="PF13524"/>
    </source>
</evidence>
<sequence length="346" mass="39746">MRELKVLFVGSFAGTSGHRADALRRCGYAVTHISPYVDLPRRWSLWLYRTGGIGLDWLVTRSLKRQIPDGRFDLAVVDSGDVIGPRALSYIRSVARLSCNYNADNPYHDPPPERLRWTLHRRAAKMHDLVVAVKRDKLDEQMRALGIRNPMLIWQCADEIEHTPYAFQEGEKDEWACDVIFAGAWMPGRDAFMAELVEAGLDIRIYGNRWDRSPNFERIKSAVQFKFLKDRDYAKAISAAKVALVMLNDRNFDLHTTRSAEIPAIGTAMCAPRTSHHLAMYDEGEEVLLFDNAQECVAQCRRLLADDAFRIRMAQKARERSVRNRTYNEFLMQDIVERALEIGGRR</sequence>
<name>A0A549TBA9_9HYPH</name>
<dbReference type="Gene3D" id="3.40.50.2000">
    <property type="entry name" value="Glycogen Phosphorylase B"/>
    <property type="match status" value="1"/>
</dbReference>
<dbReference type="GO" id="GO:0016740">
    <property type="term" value="F:transferase activity"/>
    <property type="evidence" value="ECO:0007669"/>
    <property type="project" value="UniProtKB-KW"/>
</dbReference>
<organism evidence="2 3">
    <name type="scientific">Rhizobium straminoryzae</name>
    <dbReference type="NCBI Taxonomy" id="1387186"/>
    <lineage>
        <taxon>Bacteria</taxon>
        <taxon>Pseudomonadati</taxon>
        <taxon>Pseudomonadota</taxon>
        <taxon>Alphaproteobacteria</taxon>
        <taxon>Hyphomicrobiales</taxon>
        <taxon>Rhizobiaceae</taxon>
        <taxon>Rhizobium/Agrobacterium group</taxon>
        <taxon>Rhizobium</taxon>
    </lineage>
</organism>
<keyword evidence="2" id="KW-0808">Transferase</keyword>
<dbReference type="SUPFAM" id="SSF53756">
    <property type="entry name" value="UDP-Glycosyltransferase/glycogen phosphorylase"/>
    <property type="match status" value="1"/>
</dbReference>
<protein>
    <submittedName>
        <fullName evidence="2">Glycosyltransferase</fullName>
    </submittedName>
</protein>
<dbReference type="EMBL" id="VJMG01000023">
    <property type="protein sequence ID" value="TRL39171.1"/>
    <property type="molecule type" value="Genomic_DNA"/>
</dbReference>
<comment type="caution">
    <text evidence="2">The sequence shown here is derived from an EMBL/GenBank/DDBJ whole genome shotgun (WGS) entry which is preliminary data.</text>
</comment>
<evidence type="ECO:0000313" key="3">
    <source>
        <dbReference type="Proteomes" id="UP000316801"/>
    </source>
</evidence>
<dbReference type="Proteomes" id="UP000316801">
    <property type="component" value="Unassembled WGS sequence"/>
</dbReference>
<dbReference type="Pfam" id="PF13524">
    <property type="entry name" value="Glyco_trans_1_2"/>
    <property type="match status" value="1"/>
</dbReference>
<gene>
    <name evidence="2" type="ORF">FNA46_10435</name>
</gene>
<dbReference type="InterPro" id="IPR055259">
    <property type="entry name" value="YkvP/CgeB_Glyco_trans-like"/>
</dbReference>
<reference evidence="2 3" key="1">
    <citation type="submission" date="2019-07" db="EMBL/GenBank/DDBJ databases">
        <title>Ln-dependent methylotrophs.</title>
        <authorList>
            <person name="Tani A."/>
        </authorList>
    </citation>
    <scope>NUCLEOTIDE SEQUENCE [LARGE SCALE GENOMIC DNA]</scope>
    <source>
        <strain evidence="2 3">SM12</strain>
    </source>
</reference>
<keyword evidence="3" id="KW-1185">Reference proteome</keyword>
<evidence type="ECO:0000313" key="2">
    <source>
        <dbReference type="EMBL" id="TRL39171.1"/>
    </source>
</evidence>
<feature type="domain" description="Spore protein YkvP/CgeB glycosyl transferase-like" evidence="1">
    <location>
        <begin position="192"/>
        <end position="329"/>
    </location>
</feature>
<proteinExistence type="predicted"/>
<dbReference type="AlphaFoldDB" id="A0A549TBA9"/>
<accession>A0A549TBA9</accession>